<sequence>MQVFDDVPLDGLNSPSWMQISAGADLQDIAGPSGLNFQKYGPFDDAIYWPHKGNEPSPPGLH</sequence>
<reference evidence="1 2" key="1">
    <citation type="submission" date="2015-04" db="EMBL/GenBank/DDBJ databases">
        <title>Draft genome of the roundworm Trichinella nativa.</title>
        <authorList>
            <person name="Mitreva M."/>
        </authorList>
    </citation>
    <scope>NUCLEOTIDE SEQUENCE [LARGE SCALE GENOMIC DNA]</scope>
    <source>
        <strain evidence="1 2">ISS45</strain>
    </source>
</reference>
<gene>
    <name evidence="1" type="ORF">D917_01560</name>
</gene>
<evidence type="ECO:0000313" key="1">
    <source>
        <dbReference type="EMBL" id="OUC46781.1"/>
    </source>
</evidence>
<proteinExistence type="predicted"/>
<organism evidence="1 2">
    <name type="scientific">Trichinella nativa</name>
    <dbReference type="NCBI Taxonomy" id="6335"/>
    <lineage>
        <taxon>Eukaryota</taxon>
        <taxon>Metazoa</taxon>
        <taxon>Ecdysozoa</taxon>
        <taxon>Nematoda</taxon>
        <taxon>Enoplea</taxon>
        <taxon>Dorylaimia</taxon>
        <taxon>Trichinellida</taxon>
        <taxon>Trichinellidae</taxon>
        <taxon>Trichinella</taxon>
    </lineage>
</organism>
<comment type="caution">
    <text evidence="1">The sequence shown here is derived from an EMBL/GenBank/DDBJ whole genome shotgun (WGS) entry which is preliminary data.</text>
</comment>
<dbReference type="EMBL" id="LVZM01005928">
    <property type="protein sequence ID" value="OUC46781.1"/>
    <property type="molecule type" value="Genomic_DNA"/>
</dbReference>
<dbReference type="Proteomes" id="UP000243006">
    <property type="component" value="Unassembled WGS sequence"/>
</dbReference>
<protein>
    <submittedName>
        <fullName evidence="1">Uncharacterized protein</fullName>
    </submittedName>
</protein>
<accession>A0A1Y3ENQ9</accession>
<name>A0A1Y3ENQ9_9BILA</name>
<dbReference type="AlphaFoldDB" id="A0A1Y3ENQ9"/>
<evidence type="ECO:0000313" key="2">
    <source>
        <dbReference type="Proteomes" id="UP000243006"/>
    </source>
</evidence>